<keyword evidence="2" id="KW-1185">Reference proteome</keyword>
<reference evidence="1 2" key="1">
    <citation type="submission" date="2018-11" db="EMBL/GenBank/DDBJ databases">
        <title>Genome sequences of Brenneria nigrifluens and Brenneria rubrifaciens.</title>
        <authorList>
            <person name="Poret-Peterson A.T."/>
            <person name="McClean A.E."/>
            <person name="Kluepfel D.A."/>
        </authorList>
    </citation>
    <scope>NUCLEOTIDE SEQUENCE [LARGE SCALE GENOMIC DNA]</scope>
    <source>
        <strain evidence="1 2">6D370</strain>
    </source>
</reference>
<dbReference type="AlphaFoldDB" id="A0A4V1FA15"/>
<gene>
    <name evidence="1" type="primary">anfO</name>
    <name evidence="1" type="ORF">EH207_13780</name>
</gene>
<accession>A0A4V1FA15</accession>
<dbReference type="NCBIfam" id="TIGR02940">
    <property type="entry name" value="anfO_nitrog"/>
    <property type="match status" value="1"/>
</dbReference>
<protein>
    <submittedName>
        <fullName evidence="1">Fe-only nitrogenase accessory protein AnfO</fullName>
    </submittedName>
</protein>
<sequence>MMKIAVFVDSQGEIAPLFTPGVVRVFAHCGNHWQPVKDIPYALCQDMGLAEIRTRTLAMLAELAACRHFVAQDIHGALLAWFDGMGIAMWRCRGAPEACLTAIRGAVGQGRPERVSVQQAFIQPGMDDGEYHINLMSALASDAGLTSKQLLLPFLQTQAFTRINIICDHLPKWFAQKLPALNLAIEVERQPQGYLLATLHPAPAGSID</sequence>
<organism evidence="1 2">
    <name type="scientific">Brenneria rubrifaciens</name>
    <dbReference type="NCBI Taxonomy" id="55213"/>
    <lineage>
        <taxon>Bacteria</taxon>
        <taxon>Pseudomonadati</taxon>
        <taxon>Pseudomonadota</taxon>
        <taxon>Gammaproteobacteria</taxon>
        <taxon>Enterobacterales</taxon>
        <taxon>Pectobacteriaceae</taxon>
        <taxon>Brenneria</taxon>
    </lineage>
</organism>
<proteinExistence type="predicted"/>
<dbReference type="OrthoDB" id="200286at2"/>
<evidence type="ECO:0000313" key="1">
    <source>
        <dbReference type="EMBL" id="QCR09493.1"/>
    </source>
</evidence>
<dbReference type="Pfam" id="PF09582">
    <property type="entry name" value="AnfO_nitrog"/>
    <property type="match status" value="1"/>
</dbReference>
<name>A0A4V1FA15_9GAMM</name>
<dbReference type="InterPro" id="IPR014287">
    <property type="entry name" value="Nase_Fe-Fe_AnfO"/>
</dbReference>
<dbReference type="RefSeq" id="WP_137714499.1">
    <property type="nucleotide sequence ID" value="NZ_CP034035.1"/>
</dbReference>
<evidence type="ECO:0000313" key="2">
    <source>
        <dbReference type="Proteomes" id="UP000299580"/>
    </source>
</evidence>
<dbReference type="Proteomes" id="UP000299580">
    <property type="component" value="Chromosome"/>
</dbReference>
<dbReference type="KEGG" id="brb:EH207_13780"/>
<dbReference type="EMBL" id="CP034035">
    <property type="protein sequence ID" value="QCR09493.1"/>
    <property type="molecule type" value="Genomic_DNA"/>
</dbReference>